<evidence type="ECO:0000256" key="1">
    <source>
        <dbReference type="SAM" id="Phobius"/>
    </source>
</evidence>
<evidence type="ECO:0000313" key="2">
    <source>
        <dbReference type="EMBL" id="SEE85947.1"/>
    </source>
</evidence>
<sequence length="85" mass="9234">MCERLVIMREIIWGWLSSALGLAVLVLLFVYGMQSGTWLDEVGSLRVSPPTFMVPFAIGGLGVVLFLGGLIIGLVATGERAQQRR</sequence>
<dbReference type="EMBL" id="FNTV01000001">
    <property type="protein sequence ID" value="SEE85947.1"/>
    <property type="molecule type" value="Genomic_DNA"/>
</dbReference>
<dbReference type="AlphaFoldDB" id="A0A1H5MB08"/>
<proteinExistence type="predicted"/>
<accession>A0A1H5MB08</accession>
<dbReference type="Proteomes" id="UP000182725">
    <property type="component" value="Unassembled WGS sequence"/>
</dbReference>
<evidence type="ECO:0000313" key="3">
    <source>
        <dbReference type="Proteomes" id="UP000182725"/>
    </source>
</evidence>
<evidence type="ECO:0008006" key="4">
    <source>
        <dbReference type="Google" id="ProtNLM"/>
    </source>
</evidence>
<keyword evidence="1" id="KW-1133">Transmembrane helix</keyword>
<name>A0A1H5MB08_9MICC</name>
<gene>
    <name evidence="2" type="ORF">SAMN04489740_2818</name>
</gene>
<feature type="transmembrane region" description="Helical" evidence="1">
    <location>
        <begin position="12"/>
        <end position="32"/>
    </location>
</feature>
<protein>
    <recommendedName>
        <fullName evidence="4">DUF3955 domain-containing protein</fullName>
    </recommendedName>
</protein>
<feature type="transmembrane region" description="Helical" evidence="1">
    <location>
        <begin position="52"/>
        <end position="76"/>
    </location>
</feature>
<organism evidence="2 3">
    <name type="scientific">Arthrobacter alpinus</name>
    <dbReference type="NCBI Taxonomy" id="656366"/>
    <lineage>
        <taxon>Bacteria</taxon>
        <taxon>Bacillati</taxon>
        <taxon>Actinomycetota</taxon>
        <taxon>Actinomycetes</taxon>
        <taxon>Micrococcales</taxon>
        <taxon>Micrococcaceae</taxon>
        <taxon>Arthrobacter</taxon>
    </lineage>
</organism>
<keyword evidence="1" id="KW-0812">Transmembrane</keyword>
<reference evidence="2 3" key="1">
    <citation type="submission" date="2016-10" db="EMBL/GenBank/DDBJ databases">
        <authorList>
            <person name="de Groot N.N."/>
        </authorList>
    </citation>
    <scope>NUCLEOTIDE SEQUENCE [LARGE SCALE GENOMIC DNA]</scope>
    <source>
        <strain evidence="2 3">DSM 22274</strain>
    </source>
</reference>
<keyword evidence="1" id="KW-0472">Membrane</keyword>